<keyword evidence="2" id="KW-1185">Reference proteome</keyword>
<evidence type="ECO:0000313" key="2">
    <source>
        <dbReference type="Proteomes" id="UP000069272"/>
    </source>
</evidence>
<accession>A0A182F0P3</accession>
<dbReference type="AlphaFoldDB" id="A0A182F0P3"/>
<protein>
    <submittedName>
        <fullName evidence="1">Uncharacterized protein</fullName>
    </submittedName>
</protein>
<dbReference type="Proteomes" id="UP000069272">
    <property type="component" value="Chromosome 2L"/>
</dbReference>
<reference evidence="1 2" key="1">
    <citation type="journal article" date="2017" name="G3 (Bethesda)">
        <title>The Physical Genome Mapping of Anopheles albimanus Corrected Scaffold Misassemblies and Identified Interarm Rearrangements in Genus Anopheles.</title>
        <authorList>
            <person name="Artemov G.N."/>
            <person name="Peery A.N."/>
            <person name="Jiang X."/>
            <person name="Tu Z."/>
            <person name="Stegniy V.N."/>
            <person name="Sharakhova M.V."/>
            <person name="Sharakhov I.V."/>
        </authorList>
    </citation>
    <scope>NUCLEOTIDE SEQUENCE [LARGE SCALE GENOMIC DNA]</scope>
    <source>
        <strain evidence="1 2">ALBI9_A</strain>
    </source>
</reference>
<organism evidence="1 2">
    <name type="scientific">Anopheles albimanus</name>
    <name type="common">New world malaria mosquito</name>
    <dbReference type="NCBI Taxonomy" id="7167"/>
    <lineage>
        <taxon>Eukaryota</taxon>
        <taxon>Metazoa</taxon>
        <taxon>Ecdysozoa</taxon>
        <taxon>Arthropoda</taxon>
        <taxon>Hexapoda</taxon>
        <taxon>Insecta</taxon>
        <taxon>Pterygota</taxon>
        <taxon>Neoptera</taxon>
        <taxon>Endopterygota</taxon>
        <taxon>Diptera</taxon>
        <taxon>Nematocera</taxon>
        <taxon>Culicoidea</taxon>
        <taxon>Culicidae</taxon>
        <taxon>Anophelinae</taxon>
        <taxon>Anopheles</taxon>
    </lineage>
</organism>
<evidence type="ECO:0000313" key="1">
    <source>
        <dbReference type="EnsemblMetazoa" id="AALB000016-PA"/>
    </source>
</evidence>
<dbReference type="EnsemblMetazoa" id="AALB000016-RA">
    <property type="protein sequence ID" value="AALB000016-PA"/>
    <property type="gene ID" value="AALB000016"/>
</dbReference>
<dbReference type="VEuPathDB" id="VectorBase:AALB000016"/>
<proteinExistence type="predicted"/>
<name>A0A182F0P3_ANOAL</name>
<sequence length="361" mass="41301">MTTFAANGSDTETSESCGRRDVPVELVNHRVFPVAPHHHLLFLQLLGHVLGRAARHVDPRLGEERARSKHKDDVEDGMDRVGYDVTERFRWRQVVAETTDRIGTGRATAANIGPHAEQVDEEVTVELDGQHLRNDVQVGYQGRLQNDRNIRGVEQLDRVAAVLATVAGRFDRQIDTESLEVYDHREHEHRRQQVHQVGQILAVEGFAQGAHLILARGEQVEQRDHGTLELGTTSRVYRGRRERLPHDRLTDVGRNEEGNTGTETVALLQQLVEQQHDQTSHEQLDDDKQAHASADFRRITVHSRHYVHDRLADCDDHAEQLLGTVEECAILRRITDFDDFRTSQQLHDQARRDDRRDTELH</sequence>
<reference evidence="1" key="2">
    <citation type="submission" date="2022-08" db="UniProtKB">
        <authorList>
            <consortium name="EnsemblMetazoa"/>
        </authorList>
    </citation>
    <scope>IDENTIFICATION</scope>
    <source>
        <strain evidence="1">STECLA/ALBI9_A</strain>
    </source>
</reference>